<dbReference type="SMART" id="SM00873">
    <property type="entry name" value="B3_4"/>
    <property type="match status" value="1"/>
</dbReference>
<dbReference type="Proteomes" id="UP000234789">
    <property type="component" value="Unassembled WGS sequence"/>
</dbReference>
<dbReference type="InterPro" id="IPR005146">
    <property type="entry name" value="B3/B4_tRNA-bd"/>
</dbReference>
<accession>A0A2N5N2Z9</accession>
<dbReference type="PANTHER" id="PTHR39209:SF2">
    <property type="entry name" value="CYTOPLASMIC PROTEIN"/>
    <property type="match status" value="1"/>
</dbReference>
<evidence type="ECO:0000259" key="1">
    <source>
        <dbReference type="SMART" id="SM00873"/>
    </source>
</evidence>
<dbReference type="RefSeq" id="WP_101808667.1">
    <property type="nucleotide sequence ID" value="NZ_NFEZ01000004.1"/>
</dbReference>
<dbReference type="GO" id="GO:0004826">
    <property type="term" value="F:phenylalanine-tRNA ligase activity"/>
    <property type="evidence" value="ECO:0007669"/>
    <property type="project" value="InterPro"/>
</dbReference>
<reference evidence="2 3" key="1">
    <citation type="submission" date="2017-05" db="EMBL/GenBank/DDBJ databases">
        <title>Functional genome analysis of Paenibacillus pasadenensis strain R16: insights on endophytic life style and antifungal activity.</title>
        <authorList>
            <person name="Passera A."/>
            <person name="Marcolungo L."/>
            <person name="Casati P."/>
            <person name="Brasca M."/>
            <person name="Quaglino F."/>
            <person name="Delledonne M."/>
        </authorList>
    </citation>
    <scope>NUCLEOTIDE SEQUENCE [LARGE SCALE GENOMIC DNA]</scope>
    <source>
        <strain evidence="2 3">R16</strain>
    </source>
</reference>
<dbReference type="InterPro" id="IPR020825">
    <property type="entry name" value="Phe-tRNA_synthase-like_B3/B4"/>
</dbReference>
<dbReference type="Pfam" id="PF03483">
    <property type="entry name" value="B3_4"/>
    <property type="match status" value="1"/>
</dbReference>
<dbReference type="AlphaFoldDB" id="A0A2N5N2Z9"/>
<dbReference type="EMBL" id="NFEZ01000004">
    <property type="protein sequence ID" value="PLT44693.1"/>
    <property type="molecule type" value="Genomic_DNA"/>
</dbReference>
<organism evidence="2 3">
    <name type="scientific">Paenibacillus pasadenensis</name>
    <dbReference type="NCBI Taxonomy" id="217090"/>
    <lineage>
        <taxon>Bacteria</taxon>
        <taxon>Bacillati</taxon>
        <taxon>Bacillota</taxon>
        <taxon>Bacilli</taxon>
        <taxon>Bacillales</taxon>
        <taxon>Paenibacillaceae</taxon>
        <taxon>Paenibacillus</taxon>
    </lineage>
</organism>
<keyword evidence="3" id="KW-1185">Reference proteome</keyword>
<dbReference type="PANTHER" id="PTHR39209">
    <property type="match status" value="1"/>
</dbReference>
<dbReference type="GO" id="GO:0003723">
    <property type="term" value="F:RNA binding"/>
    <property type="evidence" value="ECO:0007669"/>
    <property type="project" value="InterPro"/>
</dbReference>
<evidence type="ECO:0000313" key="2">
    <source>
        <dbReference type="EMBL" id="PLT44693.1"/>
    </source>
</evidence>
<evidence type="ECO:0000313" key="3">
    <source>
        <dbReference type="Proteomes" id="UP000234789"/>
    </source>
</evidence>
<dbReference type="Gene3D" id="3.50.40.10">
    <property type="entry name" value="Phenylalanyl-trna Synthetase, Chain B, domain 3"/>
    <property type="match status" value="1"/>
</dbReference>
<protein>
    <recommendedName>
        <fullName evidence="1">B3/B4 tRNA-binding domain-containing protein</fullName>
    </recommendedName>
</protein>
<proteinExistence type="predicted"/>
<sequence length="223" mass="24384">MFTAIHIAQAVRRELGEVEVYGRELGLDERAASAPPDTAAWYEIHERWRGRSKAEVADDPRIRAYSEFYRRIGLDPKKTPPSVQNLLQRFFIQDELARLPLIHPAVDAVNLAALEHRIPLGAFDSAAVAGSLRLDFTQGGEPFQGLGEPEAAELPAGVLVLADEEKVLSRFCYRDGEAQKVTAQTRSVWLLGCQVPGISRAETEAALAAAAARLERAGVRTAG</sequence>
<gene>
    <name evidence="2" type="ORF">B8V81_3124</name>
</gene>
<feature type="domain" description="B3/B4 tRNA-binding" evidence="1">
    <location>
        <begin position="60"/>
        <end position="218"/>
    </location>
</feature>
<dbReference type="SUPFAM" id="SSF56037">
    <property type="entry name" value="PheT/TilS domain"/>
    <property type="match status" value="1"/>
</dbReference>
<comment type="caution">
    <text evidence="2">The sequence shown here is derived from an EMBL/GenBank/DDBJ whole genome shotgun (WGS) entry which is preliminary data.</text>
</comment>
<name>A0A2N5N2Z9_9BACL</name>